<evidence type="ECO:0000313" key="6">
    <source>
        <dbReference type="Proteomes" id="UP000604481"/>
    </source>
</evidence>
<accession>A0A8J7KB06</accession>
<dbReference type="InterPro" id="IPR001320">
    <property type="entry name" value="Iontro_rcpt_C"/>
</dbReference>
<dbReference type="Proteomes" id="UP000604481">
    <property type="component" value="Unassembled WGS sequence"/>
</dbReference>
<dbReference type="PANTHER" id="PTHR35936">
    <property type="entry name" value="MEMBRANE-BOUND LYTIC MUREIN TRANSGLYCOSYLASE F"/>
    <property type="match status" value="1"/>
</dbReference>
<feature type="signal peptide" evidence="2">
    <location>
        <begin position="1"/>
        <end position="34"/>
    </location>
</feature>
<evidence type="ECO:0000256" key="2">
    <source>
        <dbReference type="SAM" id="SignalP"/>
    </source>
</evidence>
<dbReference type="Gene3D" id="3.40.190.10">
    <property type="entry name" value="Periplasmic binding protein-like II"/>
    <property type="match status" value="2"/>
</dbReference>
<feature type="chain" id="PRO_5035215462" evidence="2">
    <location>
        <begin position="35"/>
        <end position="260"/>
    </location>
</feature>
<dbReference type="InterPro" id="IPR001638">
    <property type="entry name" value="Solute-binding_3/MltF_N"/>
</dbReference>
<sequence length="260" mass="27916">MLAGYPSTPEQFMLNKLTCGLLLAASLLGTSAVAAEKTLTAGTDATFAPFEMLNEKREIIGFDAELIQAIAAKAGLKVKLVNTPWEGLFAGLANGERDLVIAAVTITPERKQTMDFSEPYFEAKQLLVVPASSKITSLAELKGRKIGVQTGTTGDSVAQKAFGKTSPNIRRYESIPLALTELKDGGIQAVVADNGVVRNYLHNNPNLKLRTIEDNSFAKEYYGIAVKKGNKALLDKLNQGLAGIKADGSYARITSKYFGQ</sequence>
<feature type="domain" description="Ionotropic glutamate receptor C-terminal" evidence="4">
    <location>
        <begin position="38"/>
        <end position="260"/>
    </location>
</feature>
<dbReference type="Pfam" id="PF00497">
    <property type="entry name" value="SBP_bac_3"/>
    <property type="match status" value="1"/>
</dbReference>
<dbReference type="SMART" id="SM00062">
    <property type="entry name" value="PBPb"/>
    <property type="match status" value="1"/>
</dbReference>
<gene>
    <name evidence="5" type="ORF">INR99_10045</name>
</gene>
<dbReference type="SMART" id="SM00079">
    <property type="entry name" value="PBPe"/>
    <property type="match status" value="1"/>
</dbReference>
<protein>
    <submittedName>
        <fullName evidence="5">Basic amino acid ABC transporter substrate-binding protein</fullName>
    </submittedName>
</protein>
<evidence type="ECO:0000256" key="1">
    <source>
        <dbReference type="ARBA" id="ARBA00022729"/>
    </source>
</evidence>
<feature type="domain" description="Solute-binding protein family 3/N-terminal" evidence="3">
    <location>
        <begin position="38"/>
        <end position="259"/>
    </location>
</feature>
<evidence type="ECO:0000259" key="4">
    <source>
        <dbReference type="SMART" id="SM00079"/>
    </source>
</evidence>
<dbReference type="AlphaFoldDB" id="A0A8J7KB06"/>
<name>A0A8J7KB06_9NEIS</name>
<dbReference type="GO" id="GO:0015276">
    <property type="term" value="F:ligand-gated monoatomic ion channel activity"/>
    <property type="evidence" value="ECO:0007669"/>
    <property type="project" value="InterPro"/>
</dbReference>
<dbReference type="SUPFAM" id="SSF53850">
    <property type="entry name" value="Periplasmic binding protein-like II"/>
    <property type="match status" value="1"/>
</dbReference>
<dbReference type="PANTHER" id="PTHR35936:SF17">
    <property type="entry name" value="ARGININE-BINDING EXTRACELLULAR PROTEIN ARTP"/>
    <property type="match status" value="1"/>
</dbReference>
<proteinExistence type="predicted"/>
<dbReference type="GO" id="GO:0016020">
    <property type="term" value="C:membrane"/>
    <property type="evidence" value="ECO:0007669"/>
    <property type="project" value="InterPro"/>
</dbReference>
<keyword evidence="1 2" id="KW-0732">Signal</keyword>
<evidence type="ECO:0000313" key="5">
    <source>
        <dbReference type="EMBL" id="MBE9609694.1"/>
    </source>
</evidence>
<comment type="caution">
    <text evidence="5">The sequence shown here is derived from an EMBL/GenBank/DDBJ whole genome shotgun (WGS) entry which is preliminary data.</text>
</comment>
<evidence type="ECO:0000259" key="3">
    <source>
        <dbReference type="SMART" id="SM00062"/>
    </source>
</evidence>
<keyword evidence="6" id="KW-1185">Reference proteome</keyword>
<dbReference type="CDD" id="cd13624">
    <property type="entry name" value="PBP2_Arg_Lys_His"/>
    <property type="match status" value="1"/>
</dbReference>
<dbReference type="EMBL" id="JADFUA010000005">
    <property type="protein sequence ID" value="MBE9609694.1"/>
    <property type="molecule type" value="Genomic_DNA"/>
</dbReference>
<organism evidence="5 6">
    <name type="scientific">Chitinilyticum piscinae</name>
    <dbReference type="NCBI Taxonomy" id="2866724"/>
    <lineage>
        <taxon>Bacteria</taxon>
        <taxon>Pseudomonadati</taxon>
        <taxon>Pseudomonadota</taxon>
        <taxon>Betaproteobacteria</taxon>
        <taxon>Neisseriales</taxon>
        <taxon>Chitinibacteraceae</taxon>
        <taxon>Chitinilyticum</taxon>
    </lineage>
</organism>
<reference evidence="5 6" key="1">
    <citation type="submission" date="2020-10" db="EMBL/GenBank/DDBJ databases">
        <title>The genome sequence of Chitinilyticum litopenaei 4Y14.</title>
        <authorList>
            <person name="Liu Y."/>
        </authorList>
    </citation>
    <scope>NUCLEOTIDE SEQUENCE [LARGE SCALE GENOMIC DNA]</scope>
    <source>
        <strain evidence="5 6">4Y14</strain>
    </source>
</reference>